<dbReference type="InterPro" id="IPR000843">
    <property type="entry name" value="HTH_LacI"/>
</dbReference>
<dbReference type="InterPro" id="IPR010982">
    <property type="entry name" value="Lambda_DNA-bd_dom_sf"/>
</dbReference>
<proteinExistence type="predicted"/>
<comment type="caution">
    <text evidence="5">The sequence shown here is derived from an EMBL/GenBank/DDBJ whole genome shotgun (WGS) entry which is preliminary data.</text>
</comment>
<accession>A0ABS2EGJ8</accession>
<gene>
    <name evidence="5" type="ORF">H6A32_07505</name>
</gene>
<dbReference type="PROSITE" id="PS50932">
    <property type="entry name" value="HTH_LACI_2"/>
    <property type="match status" value="1"/>
</dbReference>
<dbReference type="SUPFAM" id="SSF47413">
    <property type="entry name" value="lambda repressor-like DNA-binding domains"/>
    <property type="match status" value="1"/>
</dbReference>
<dbReference type="RefSeq" id="WP_118636445.1">
    <property type="nucleotide sequence ID" value="NZ_JACJKH010000011.1"/>
</dbReference>
<reference evidence="5 6" key="1">
    <citation type="journal article" date="2021" name="Sci. Rep.">
        <title>The distribution of antibiotic resistance genes in chicken gut microbiota commensals.</title>
        <authorList>
            <person name="Juricova H."/>
            <person name="Matiasovicova J."/>
            <person name="Kubasova T."/>
            <person name="Cejkova D."/>
            <person name="Rychlik I."/>
        </authorList>
    </citation>
    <scope>NUCLEOTIDE SEQUENCE [LARGE SCALE GENOMIC DNA]</scope>
    <source>
        <strain evidence="5 6">An770</strain>
    </source>
</reference>
<dbReference type="GO" id="GO:0003677">
    <property type="term" value="F:DNA binding"/>
    <property type="evidence" value="ECO:0007669"/>
    <property type="project" value="UniProtKB-KW"/>
</dbReference>
<dbReference type="SUPFAM" id="SSF53822">
    <property type="entry name" value="Periplasmic binding protein-like I"/>
    <property type="match status" value="1"/>
</dbReference>
<keyword evidence="1" id="KW-0805">Transcription regulation</keyword>
<dbReference type="InterPro" id="IPR046335">
    <property type="entry name" value="LacI/GalR-like_sensor"/>
</dbReference>
<dbReference type="Pfam" id="PF00356">
    <property type="entry name" value="LacI"/>
    <property type="match status" value="1"/>
</dbReference>
<organism evidence="5 6">
    <name type="scientific">Drancourtella massiliensis</name>
    <dbReference type="NCBI Taxonomy" id="1632013"/>
    <lineage>
        <taxon>Bacteria</taxon>
        <taxon>Bacillati</taxon>
        <taxon>Bacillota</taxon>
        <taxon>Clostridia</taxon>
        <taxon>Eubacteriales</taxon>
        <taxon>Oscillospiraceae</taxon>
        <taxon>Drancourtella</taxon>
    </lineage>
</organism>
<evidence type="ECO:0000313" key="6">
    <source>
        <dbReference type="Proteomes" id="UP000775686"/>
    </source>
</evidence>
<evidence type="ECO:0000256" key="2">
    <source>
        <dbReference type="ARBA" id="ARBA00023125"/>
    </source>
</evidence>
<dbReference type="Gene3D" id="1.10.260.40">
    <property type="entry name" value="lambda repressor-like DNA-binding domains"/>
    <property type="match status" value="1"/>
</dbReference>
<dbReference type="InterPro" id="IPR028082">
    <property type="entry name" value="Peripla_BP_I"/>
</dbReference>
<keyword evidence="3" id="KW-0804">Transcription</keyword>
<dbReference type="PANTHER" id="PTHR30146">
    <property type="entry name" value="LACI-RELATED TRANSCRIPTIONAL REPRESSOR"/>
    <property type="match status" value="1"/>
</dbReference>
<dbReference type="PANTHER" id="PTHR30146:SF109">
    <property type="entry name" value="HTH-TYPE TRANSCRIPTIONAL REGULATOR GALS"/>
    <property type="match status" value="1"/>
</dbReference>
<dbReference type="EMBL" id="JACJKH010000011">
    <property type="protein sequence ID" value="MBM6744155.1"/>
    <property type="molecule type" value="Genomic_DNA"/>
</dbReference>
<keyword evidence="6" id="KW-1185">Reference proteome</keyword>
<evidence type="ECO:0000256" key="3">
    <source>
        <dbReference type="ARBA" id="ARBA00023163"/>
    </source>
</evidence>
<dbReference type="CDD" id="cd06267">
    <property type="entry name" value="PBP1_LacI_sugar_binding-like"/>
    <property type="match status" value="1"/>
</dbReference>
<sequence length="334" mass="37387">MATILDIAEKLGVSKGTVSKALNGAPDISETLRKTVLETAVEMGYTRQRRQKNTAKKMCILVENLDYEEPHQFGYEIVTGFRQMAEPAGFEVEIVPVNEKLQRSIHYDMFMLQHDYIGAFALGFTLQDPWMLDFQTSTTPAVLYDNYIKSNPRIAYVGVDNNEGMELAVSHLKSLGHKKIGYLSGALGSHIMQVRHKGFFHAMRQNGLKAESDYAGASYYVTQCLEKHLPRLIDMGMTAIICSHDLLANAAMIQCQQLGLRIPDDLSVIGFDDLPICPYTYPPMTTVRQERIEIGKCGYYALDSLMNDVSIGTLLLHAKLMVRNSTGKASEKNF</sequence>
<dbReference type="Proteomes" id="UP000775686">
    <property type="component" value="Unassembled WGS sequence"/>
</dbReference>
<evidence type="ECO:0000313" key="5">
    <source>
        <dbReference type="EMBL" id="MBM6744155.1"/>
    </source>
</evidence>
<evidence type="ECO:0000256" key="1">
    <source>
        <dbReference type="ARBA" id="ARBA00023015"/>
    </source>
</evidence>
<dbReference type="SMART" id="SM00354">
    <property type="entry name" value="HTH_LACI"/>
    <property type="match status" value="1"/>
</dbReference>
<dbReference type="Gene3D" id="3.40.50.2300">
    <property type="match status" value="2"/>
</dbReference>
<name>A0ABS2EGJ8_9FIRM</name>
<dbReference type="CDD" id="cd01392">
    <property type="entry name" value="HTH_LacI"/>
    <property type="match status" value="1"/>
</dbReference>
<protein>
    <submittedName>
        <fullName evidence="5">LacI family DNA-binding transcriptional regulator</fullName>
    </submittedName>
</protein>
<feature type="domain" description="HTH lacI-type" evidence="4">
    <location>
        <begin position="2"/>
        <end position="56"/>
    </location>
</feature>
<dbReference type="Pfam" id="PF13377">
    <property type="entry name" value="Peripla_BP_3"/>
    <property type="match status" value="1"/>
</dbReference>
<keyword evidence="2 5" id="KW-0238">DNA-binding</keyword>
<evidence type="ECO:0000259" key="4">
    <source>
        <dbReference type="PROSITE" id="PS50932"/>
    </source>
</evidence>